<keyword evidence="4 10" id="KW-0812">Transmembrane</keyword>
<evidence type="ECO:0000256" key="12">
    <source>
        <dbReference type="SAM" id="MobiDB-lite"/>
    </source>
</evidence>
<evidence type="ECO:0000256" key="4">
    <source>
        <dbReference type="ARBA" id="ARBA00022692"/>
    </source>
</evidence>
<name>A0A376B7G8_9ASCO</name>
<evidence type="ECO:0000256" key="8">
    <source>
        <dbReference type="ARBA" id="ARBA00023128"/>
    </source>
</evidence>
<keyword evidence="7" id="KW-1133">Transmembrane helix</keyword>
<evidence type="ECO:0000313" key="13">
    <source>
        <dbReference type="EMBL" id="SSD60646.1"/>
    </source>
</evidence>
<dbReference type="SUPFAM" id="SSF103506">
    <property type="entry name" value="Mitochondrial carrier"/>
    <property type="match status" value="1"/>
</dbReference>
<evidence type="ECO:0000256" key="2">
    <source>
        <dbReference type="ARBA" id="ARBA00006375"/>
    </source>
</evidence>
<keyword evidence="6" id="KW-0999">Mitochondrion inner membrane</keyword>
<comment type="subcellular location">
    <subcellularLocation>
        <location evidence="1">Mitochondrion inner membrane</location>
        <topology evidence="1">Multi-pass membrane protein</topology>
    </subcellularLocation>
</comment>
<proteinExistence type="inferred from homology"/>
<evidence type="ECO:0000256" key="1">
    <source>
        <dbReference type="ARBA" id="ARBA00004448"/>
    </source>
</evidence>
<dbReference type="GO" id="GO:0005743">
    <property type="term" value="C:mitochondrial inner membrane"/>
    <property type="evidence" value="ECO:0007669"/>
    <property type="project" value="UniProtKB-SubCell"/>
</dbReference>
<dbReference type="PRINTS" id="PR00926">
    <property type="entry name" value="MITOCARRIER"/>
</dbReference>
<keyword evidence="14" id="KW-1185">Reference proteome</keyword>
<dbReference type="FunFam" id="1.50.40.10:FF:000095">
    <property type="entry name" value="Mitochondrial carrier protein"/>
    <property type="match status" value="1"/>
</dbReference>
<keyword evidence="8" id="KW-0496">Mitochondrion</keyword>
<feature type="repeat" description="Solcar" evidence="10">
    <location>
        <begin position="162"/>
        <end position="252"/>
    </location>
</feature>
<evidence type="ECO:0000256" key="11">
    <source>
        <dbReference type="RuleBase" id="RU000488"/>
    </source>
</evidence>
<dbReference type="InterPro" id="IPR018108">
    <property type="entry name" value="MCP_transmembrane"/>
</dbReference>
<dbReference type="EMBL" id="UFAJ01000410">
    <property type="protein sequence ID" value="SSD60646.1"/>
    <property type="molecule type" value="Genomic_DNA"/>
</dbReference>
<dbReference type="InterPro" id="IPR002067">
    <property type="entry name" value="MCP"/>
</dbReference>
<dbReference type="GO" id="GO:0055085">
    <property type="term" value="P:transmembrane transport"/>
    <property type="evidence" value="ECO:0007669"/>
    <property type="project" value="InterPro"/>
</dbReference>
<evidence type="ECO:0000256" key="10">
    <source>
        <dbReference type="PROSITE-ProRule" id="PRU00282"/>
    </source>
</evidence>
<reference evidence="14" key="1">
    <citation type="submission" date="2018-06" db="EMBL/GenBank/DDBJ databases">
        <authorList>
            <person name="Guldener U."/>
        </authorList>
    </citation>
    <scope>NUCLEOTIDE SEQUENCE [LARGE SCALE GENOMIC DNA]</scope>
    <source>
        <strain evidence="14">UTAD17</strain>
    </source>
</reference>
<gene>
    <name evidence="13" type="ORF">SCODWIG_02407</name>
</gene>
<evidence type="ECO:0000256" key="5">
    <source>
        <dbReference type="ARBA" id="ARBA00022737"/>
    </source>
</evidence>
<keyword evidence="5" id="KW-0677">Repeat</keyword>
<sequence length="409" mass="45594">MLSSTSLIPRDFPEHHNHNLDSYQQTQNITFENNGNSNNGKDKGSKEPSPTLYDDANYSPIWHCVVAGGFGGAIGDTLMHSLDTLKTRQQATTTSTKTIKTLAAIKNGEHITFMSILRTEGITRGLYSGYTAAMLGSFPNAAIFFGTYESLKRAMIDKNGYNETFSHLTAGFMGDLVSSFIYVPSEVLKTRLQLQGRFNRKLFGYNGLRDAIYKIYKNEGLSAFFFGYKATLWRDLPFSALQFAFYEKFRQYATELEKISENDYNVEDHSKELSLISELATGAAAGGLAGILTTPMDVIKTRIQTSNEPVNKDNKVARCNNIDNLNLRKKSITTLSNTNIDNSTSLKSTSSMLRGLLNVYQSEGINGFFSGVGPRFVWTSIQSSVMLLLYQVCLKELNRVTARDKKLLC</sequence>
<evidence type="ECO:0000313" key="14">
    <source>
        <dbReference type="Proteomes" id="UP000262825"/>
    </source>
</evidence>
<accession>A0A376B7G8</accession>
<dbReference type="VEuPathDB" id="FungiDB:SCODWIG_02407"/>
<organism evidence="13 14">
    <name type="scientific">Saccharomycodes ludwigii</name>
    <dbReference type="NCBI Taxonomy" id="36035"/>
    <lineage>
        <taxon>Eukaryota</taxon>
        <taxon>Fungi</taxon>
        <taxon>Dikarya</taxon>
        <taxon>Ascomycota</taxon>
        <taxon>Saccharomycotina</taxon>
        <taxon>Saccharomycetes</taxon>
        <taxon>Saccharomycodales</taxon>
        <taxon>Saccharomycodaceae</taxon>
        <taxon>Saccharomycodes</taxon>
    </lineage>
</organism>
<dbReference type="PANTHER" id="PTHR45667">
    <property type="entry name" value="S-ADENOSYLMETHIONINE MITOCHONDRIAL CARRIER PROTEIN"/>
    <property type="match status" value="1"/>
</dbReference>
<dbReference type="PROSITE" id="PS50920">
    <property type="entry name" value="SOLCAR"/>
    <property type="match status" value="3"/>
</dbReference>
<protein>
    <submittedName>
        <fullName evidence="13">Related to mitochondrial carrier protein</fullName>
    </submittedName>
</protein>
<feature type="repeat" description="Solcar" evidence="10">
    <location>
        <begin position="273"/>
        <end position="396"/>
    </location>
</feature>
<dbReference type="InterPro" id="IPR023395">
    <property type="entry name" value="MCP_dom_sf"/>
</dbReference>
<comment type="similarity">
    <text evidence="2 11">Belongs to the mitochondrial carrier (TC 2.A.29) family.</text>
</comment>
<feature type="region of interest" description="Disordered" evidence="12">
    <location>
        <begin position="30"/>
        <end position="50"/>
    </location>
</feature>
<dbReference type="Gene3D" id="1.50.40.10">
    <property type="entry name" value="Mitochondrial carrier domain"/>
    <property type="match status" value="1"/>
</dbReference>
<keyword evidence="9 10" id="KW-0472">Membrane</keyword>
<dbReference type="Proteomes" id="UP000262825">
    <property type="component" value="Unassembled WGS sequence"/>
</dbReference>
<feature type="repeat" description="Solcar" evidence="10">
    <location>
        <begin position="59"/>
        <end position="154"/>
    </location>
</feature>
<evidence type="ECO:0000256" key="6">
    <source>
        <dbReference type="ARBA" id="ARBA00022792"/>
    </source>
</evidence>
<evidence type="ECO:0000256" key="9">
    <source>
        <dbReference type="ARBA" id="ARBA00023136"/>
    </source>
</evidence>
<dbReference type="AlphaFoldDB" id="A0A376B7G8"/>
<dbReference type="OrthoDB" id="415315at2759"/>
<evidence type="ECO:0000256" key="3">
    <source>
        <dbReference type="ARBA" id="ARBA00022448"/>
    </source>
</evidence>
<dbReference type="Pfam" id="PF00153">
    <property type="entry name" value="Mito_carr"/>
    <property type="match status" value="4"/>
</dbReference>
<evidence type="ECO:0000256" key="7">
    <source>
        <dbReference type="ARBA" id="ARBA00022989"/>
    </source>
</evidence>
<keyword evidence="3 11" id="KW-0813">Transport</keyword>